<organism evidence="1">
    <name type="scientific">Rhizophora mucronata</name>
    <name type="common">Asiatic mangrove</name>
    <dbReference type="NCBI Taxonomy" id="61149"/>
    <lineage>
        <taxon>Eukaryota</taxon>
        <taxon>Viridiplantae</taxon>
        <taxon>Streptophyta</taxon>
        <taxon>Embryophyta</taxon>
        <taxon>Tracheophyta</taxon>
        <taxon>Spermatophyta</taxon>
        <taxon>Magnoliopsida</taxon>
        <taxon>eudicotyledons</taxon>
        <taxon>Gunneridae</taxon>
        <taxon>Pentapetalae</taxon>
        <taxon>rosids</taxon>
        <taxon>fabids</taxon>
        <taxon>Malpighiales</taxon>
        <taxon>Rhizophoraceae</taxon>
        <taxon>Rhizophora</taxon>
    </lineage>
</organism>
<sequence length="58" mass="6794">MLLVHSILFKTTNQTKLNHIQQFGLFDNLKKVLRFELVEKIMVDCLGLVFNPTQNHKP</sequence>
<dbReference type="AlphaFoldDB" id="A0A2P2R157"/>
<dbReference type="EMBL" id="GGEC01092512">
    <property type="protein sequence ID" value="MBX72996.1"/>
    <property type="molecule type" value="Transcribed_RNA"/>
</dbReference>
<name>A0A2P2R157_RHIMU</name>
<protein>
    <submittedName>
        <fullName evidence="1">Uncharacterized protein</fullName>
    </submittedName>
</protein>
<accession>A0A2P2R157</accession>
<proteinExistence type="predicted"/>
<reference evidence="1" key="1">
    <citation type="submission" date="2018-02" db="EMBL/GenBank/DDBJ databases">
        <title>Rhizophora mucronata_Transcriptome.</title>
        <authorList>
            <person name="Meera S.P."/>
            <person name="Sreeshan A."/>
            <person name="Augustine A."/>
        </authorList>
    </citation>
    <scope>NUCLEOTIDE SEQUENCE</scope>
    <source>
        <tissue evidence="1">Leaf</tissue>
    </source>
</reference>
<evidence type="ECO:0000313" key="1">
    <source>
        <dbReference type="EMBL" id="MBX72996.1"/>
    </source>
</evidence>